<evidence type="ECO:0000256" key="5">
    <source>
        <dbReference type="ARBA" id="ARBA00023170"/>
    </source>
</evidence>
<evidence type="ECO:0000256" key="7">
    <source>
        <dbReference type="SAM" id="Phobius"/>
    </source>
</evidence>
<keyword evidence="7" id="KW-1133">Transmembrane helix</keyword>
<name>A0ABM4C2W4_HYDVU</name>
<dbReference type="PANTHER" id="PTHR46877">
    <property type="entry name" value="EPH RECEPTOR A5"/>
    <property type="match status" value="1"/>
</dbReference>
<dbReference type="InterPro" id="IPR001245">
    <property type="entry name" value="Ser-Thr/Tyr_kinase_cat_dom"/>
</dbReference>
<dbReference type="PRINTS" id="PR00109">
    <property type="entry name" value="TYRKINASE"/>
</dbReference>
<dbReference type="InterPro" id="IPR008266">
    <property type="entry name" value="Tyr_kinase_AS"/>
</dbReference>
<keyword evidence="7" id="KW-0812">Transmembrane</keyword>
<dbReference type="SUPFAM" id="SSF56112">
    <property type="entry name" value="Protein kinase-like (PK-like)"/>
    <property type="match status" value="1"/>
</dbReference>
<dbReference type="PANTHER" id="PTHR46877:SF14">
    <property type="entry name" value="RECEPTOR PROTEIN-TYROSINE KINASE"/>
    <property type="match status" value="1"/>
</dbReference>
<dbReference type="Gene3D" id="3.30.200.20">
    <property type="entry name" value="Phosphorylase Kinase, domain 1"/>
    <property type="match status" value="1"/>
</dbReference>
<dbReference type="PROSITE" id="PS50011">
    <property type="entry name" value="PROTEIN_KINASE_DOM"/>
    <property type="match status" value="1"/>
</dbReference>
<feature type="transmembrane region" description="Helical" evidence="7">
    <location>
        <begin position="12"/>
        <end position="35"/>
    </location>
</feature>
<feature type="binding site" evidence="6">
    <location>
        <position position="124"/>
    </location>
    <ligand>
        <name>ATP</name>
        <dbReference type="ChEBI" id="CHEBI:30616"/>
    </ligand>
</feature>
<evidence type="ECO:0000256" key="1">
    <source>
        <dbReference type="ARBA" id="ARBA00004167"/>
    </source>
</evidence>
<dbReference type="InterPro" id="IPR027936">
    <property type="entry name" value="Eph_TM"/>
</dbReference>
<evidence type="ECO:0000313" key="10">
    <source>
        <dbReference type="RefSeq" id="XP_065655893.1"/>
    </source>
</evidence>
<dbReference type="Pfam" id="PF07714">
    <property type="entry name" value="PK_Tyr_Ser-Thr"/>
    <property type="match status" value="1"/>
</dbReference>
<evidence type="ECO:0000313" key="9">
    <source>
        <dbReference type="Proteomes" id="UP001652625"/>
    </source>
</evidence>
<dbReference type="Gene3D" id="1.10.510.10">
    <property type="entry name" value="Transferase(Phosphotransferase) domain 1"/>
    <property type="match status" value="1"/>
</dbReference>
<dbReference type="Pfam" id="PF14575">
    <property type="entry name" value="EphA2_TM"/>
    <property type="match status" value="1"/>
</dbReference>
<dbReference type="PIRSF" id="PIRSF000615">
    <property type="entry name" value="TyrPK_CSF1-R"/>
    <property type="match status" value="1"/>
</dbReference>
<dbReference type="PROSITE" id="PS00107">
    <property type="entry name" value="PROTEIN_KINASE_ATP"/>
    <property type="match status" value="1"/>
</dbReference>
<accession>A0ABM4C2W4</accession>
<evidence type="ECO:0000256" key="4">
    <source>
        <dbReference type="ARBA" id="ARBA00023136"/>
    </source>
</evidence>
<dbReference type="InterPro" id="IPR000719">
    <property type="entry name" value="Prot_kinase_dom"/>
</dbReference>
<dbReference type="InterPro" id="IPR017441">
    <property type="entry name" value="Protein_kinase_ATP_BS"/>
</dbReference>
<evidence type="ECO:0000256" key="6">
    <source>
        <dbReference type="PROSITE-ProRule" id="PRU10141"/>
    </source>
</evidence>
<dbReference type="RefSeq" id="XP_065655893.1">
    <property type="nucleotide sequence ID" value="XM_065799821.1"/>
</dbReference>
<feature type="domain" description="Protein kinase" evidence="8">
    <location>
        <begin position="92"/>
        <end position="350"/>
    </location>
</feature>
<comment type="subcellular location">
    <subcellularLocation>
        <location evidence="1">Membrane</location>
        <topology evidence="1">Single-pass membrane protein</topology>
    </subcellularLocation>
</comment>
<organism evidence="9 10">
    <name type="scientific">Hydra vulgaris</name>
    <name type="common">Hydra</name>
    <name type="synonym">Hydra attenuata</name>
    <dbReference type="NCBI Taxonomy" id="6087"/>
    <lineage>
        <taxon>Eukaryota</taxon>
        <taxon>Metazoa</taxon>
        <taxon>Cnidaria</taxon>
        <taxon>Hydrozoa</taxon>
        <taxon>Hydroidolina</taxon>
        <taxon>Anthoathecata</taxon>
        <taxon>Aplanulata</taxon>
        <taxon>Hydridae</taxon>
        <taxon>Hydra</taxon>
    </lineage>
</organism>
<keyword evidence="4 7" id="KW-0472">Membrane</keyword>
<keyword evidence="5 10" id="KW-0675">Receptor</keyword>
<dbReference type="InterPro" id="IPR050449">
    <property type="entry name" value="Ephrin_rcpt_TKs"/>
</dbReference>
<evidence type="ECO:0000256" key="2">
    <source>
        <dbReference type="ARBA" id="ARBA00022741"/>
    </source>
</evidence>
<keyword evidence="2 6" id="KW-0547">Nucleotide-binding</keyword>
<gene>
    <name evidence="10" type="primary">LOC100210361</name>
</gene>
<dbReference type="SMART" id="SM00219">
    <property type="entry name" value="TyrKc"/>
    <property type="match status" value="1"/>
</dbReference>
<dbReference type="InterPro" id="IPR020635">
    <property type="entry name" value="Tyr_kinase_cat_dom"/>
</dbReference>
<proteinExistence type="predicted"/>
<evidence type="ECO:0000259" key="8">
    <source>
        <dbReference type="PROSITE" id="PS50011"/>
    </source>
</evidence>
<evidence type="ECO:0000256" key="3">
    <source>
        <dbReference type="ARBA" id="ARBA00022840"/>
    </source>
</evidence>
<keyword evidence="9" id="KW-1185">Reference proteome</keyword>
<keyword evidence="3 6" id="KW-0067">ATP-binding</keyword>
<reference evidence="10" key="1">
    <citation type="submission" date="2025-08" db="UniProtKB">
        <authorList>
            <consortium name="RefSeq"/>
        </authorList>
    </citation>
    <scope>IDENTIFICATION</scope>
</reference>
<sequence>MVVQVKGGVKVGAVFGAVFSLLFLIALFVLILCIWKKRHPMYFQVVRMEDGTVKLPSRLFKNQAKAYIDPTTYKDVDDALEEFAYELDRKDLRVGDILGGGEFADVHKGILLRDGKLIDVAIKKLKTGASKHDRDNFLGEAAILGQFTNQNIICLEGVILRDKVNMIVLKYMVNGALDKFLQKNNNQFTILELLGMARGVASGMKYLSEMGFIHRDLAARNILVDEPKNCKVADFSMNRKITIDETYDTKGGKIPIGWTAPDALRFRKFTSASDMWSYGVLLWEIMSYGERPYCGWENYKVLERINSGYRLPPPIGCPKIMHDLMLHCWNKDPSKRPKFSSVVILFEKWISNSDLLTEIPLPIVT</sequence>
<protein>
    <submittedName>
        <fullName evidence="10">Ephrin type-A receptor 4a isoform X2</fullName>
    </submittedName>
</protein>
<dbReference type="Proteomes" id="UP001652625">
    <property type="component" value="Chromosome 06"/>
</dbReference>
<dbReference type="InterPro" id="IPR011009">
    <property type="entry name" value="Kinase-like_dom_sf"/>
</dbReference>
<dbReference type="PROSITE" id="PS00109">
    <property type="entry name" value="PROTEIN_KINASE_TYR"/>
    <property type="match status" value="1"/>
</dbReference>
<dbReference type="GeneID" id="100210361"/>